<gene>
    <name evidence="2" type="ORF">BLA13014_03359</name>
    <name evidence="1" type="ORF">CFB84_43095</name>
</gene>
<reference evidence="1" key="1">
    <citation type="submission" date="2017-06" db="EMBL/GenBank/DDBJ databases">
        <authorList>
            <person name="Kim H.J."/>
            <person name="Triplett B.A."/>
        </authorList>
    </citation>
    <scope>NUCLEOTIDE SEQUENCE [LARGE SCALE GENOMIC DNA]</scope>
    <source>
        <strain evidence="1">AU17325</strain>
    </source>
</reference>
<organism evidence="1 3">
    <name type="scientific">Burkholderia aenigmatica</name>
    <dbReference type="NCBI Taxonomy" id="2015348"/>
    <lineage>
        <taxon>Bacteria</taxon>
        <taxon>Pseudomonadati</taxon>
        <taxon>Pseudomonadota</taxon>
        <taxon>Betaproteobacteria</taxon>
        <taxon>Burkholderiales</taxon>
        <taxon>Burkholderiaceae</taxon>
        <taxon>Burkholderia</taxon>
        <taxon>Burkholderia cepacia complex</taxon>
    </lineage>
</organism>
<sequence length="145" mass="16348">MTKNINEQITGSARENVWRFEGIFHLGAIAQHDSLPPAFRDAIDEELVEIAKAVGVPGKKALRMETDEFVEYVLDKNLTGLLVNVATPVREYFEGDDSSSYGFSWGHYGTEWLYGDDLAALLPKIEAWVKERSDEDRRKSARKAA</sequence>
<dbReference type="GeneID" id="99665001"/>
<accession>A0A6P2M4T0</accession>
<dbReference type="EMBL" id="CABVQC010000021">
    <property type="protein sequence ID" value="VWB73715.1"/>
    <property type="molecule type" value="Genomic_DNA"/>
</dbReference>
<reference evidence="3" key="2">
    <citation type="submission" date="2017-06" db="EMBL/GenBank/DDBJ databases">
        <authorList>
            <person name="LiPuma J."/>
            <person name="Spilker T."/>
        </authorList>
    </citation>
    <scope>NUCLEOTIDE SEQUENCE [LARGE SCALE GENOMIC DNA]</scope>
    <source>
        <strain evidence="3">AU17325</strain>
    </source>
</reference>
<reference evidence="2 4" key="4">
    <citation type="submission" date="2019-09" db="EMBL/GenBank/DDBJ databases">
        <authorList>
            <person name="Depoorter E."/>
        </authorList>
    </citation>
    <scope>NUCLEOTIDE SEQUENCE [LARGE SCALE GENOMIC DNA]</scope>
    <source>
        <strain evidence="2">LMG 13014</strain>
    </source>
</reference>
<dbReference type="Proteomes" id="UP000494261">
    <property type="component" value="Unassembled WGS sequence"/>
</dbReference>
<evidence type="ECO:0000313" key="2">
    <source>
        <dbReference type="EMBL" id="VWB73715.1"/>
    </source>
</evidence>
<evidence type="ECO:0000313" key="3">
    <source>
        <dbReference type="Proteomes" id="UP000214600"/>
    </source>
</evidence>
<dbReference type="EMBL" id="NKFA01000049">
    <property type="protein sequence ID" value="OXI30952.1"/>
    <property type="molecule type" value="Genomic_DNA"/>
</dbReference>
<evidence type="ECO:0000313" key="1">
    <source>
        <dbReference type="EMBL" id="OXI30952.1"/>
    </source>
</evidence>
<name>A0A228HM13_9BURK</name>
<accession>A0A228HM13</accession>
<dbReference type="AlphaFoldDB" id="A0A228HM13"/>
<reference evidence="1 3" key="3">
    <citation type="submission" date="2017-08" db="EMBL/GenBank/DDBJ databases">
        <title>WGS of novel Burkholderia cepaca complex species.</title>
        <authorList>
            <person name="Lipuma J."/>
            <person name="Spilker T."/>
        </authorList>
    </citation>
    <scope>NUCLEOTIDE SEQUENCE [LARGE SCALE GENOMIC DNA]</scope>
    <source>
        <strain evidence="1 3">AU17325</strain>
    </source>
</reference>
<proteinExistence type="predicted"/>
<protein>
    <submittedName>
        <fullName evidence="1">Uncharacterized protein</fullName>
    </submittedName>
</protein>
<dbReference type="RefSeq" id="WP_089454767.1">
    <property type="nucleotide sequence ID" value="NZ_CABVQC010000021.1"/>
</dbReference>
<dbReference type="OrthoDB" id="9182018at2"/>
<evidence type="ECO:0000313" key="4">
    <source>
        <dbReference type="Proteomes" id="UP000494261"/>
    </source>
</evidence>
<dbReference type="Proteomes" id="UP000214600">
    <property type="component" value="Unassembled WGS sequence"/>
</dbReference>